<dbReference type="PANTHER" id="PTHR43323">
    <property type="entry name" value="3-HYDROXY-3-METHYLGLUTARYL COENZYME A SYNTHASE"/>
    <property type="match status" value="1"/>
</dbReference>
<dbReference type="EMBL" id="FNOK01000001">
    <property type="protein sequence ID" value="SDW12597.1"/>
    <property type="molecule type" value="Genomic_DNA"/>
</dbReference>
<evidence type="ECO:0000259" key="3">
    <source>
        <dbReference type="Pfam" id="PF01154"/>
    </source>
</evidence>
<organism evidence="5 6">
    <name type="scientific">Saccharopolyspora shandongensis</name>
    <dbReference type="NCBI Taxonomy" id="418495"/>
    <lineage>
        <taxon>Bacteria</taxon>
        <taxon>Bacillati</taxon>
        <taxon>Actinomycetota</taxon>
        <taxon>Actinomycetes</taxon>
        <taxon>Pseudonocardiales</taxon>
        <taxon>Pseudonocardiaceae</taxon>
        <taxon>Saccharopolyspora</taxon>
    </lineage>
</organism>
<dbReference type="Pfam" id="PF08540">
    <property type="entry name" value="HMG_CoA_synt_C"/>
    <property type="match status" value="1"/>
</dbReference>
<dbReference type="InterPro" id="IPR013528">
    <property type="entry name" value="HMG_CoA_synth_N"/>
</dbReference>
<accession>A0A1H2QZL6</accession>
<dbReference type="SUPFAM" id="SSF53901">
    <property type="entry name" value="Thiolase-like"/>
    <property type="match status" value="2"/>
</dbReference>
<dbReference type="AlphaFoldDB" id="A0A1H2QZL6"/>
<reference evidence="6" key="1">
    <citation type="submission" date="2016-10" db="EMBL/GenBank/DDBJ databases">
        <authorList>
            <person name="Varghese N."/>
            <person name="Submissions S."/>
        </authorList>
    </citation>
    <scope>NUCLEOTIDE SEQUENCE [LARGE SCALE GENOMIC DNA]</scope>
    <source>
        <strain evidence="6">CGMCC 4.3530</strain>
    </source>
</reference>
<gene>
    <name evidence="5" type="ORF">SAMN05216215_1001245</name>
</gene>
<keyword evidence="6" id="KW-1185">Reference proteome</keyword>
<keyword evidence="2" id="KW-0808">Transferase</keyword>
<dbReference type="GO" id="GO:0004421">
    <property type="term" value="F:hydroxymethylglutaryl-CoA synthase activity"/>
    <property type="evidence" value="ECO:0007669"/>
    <property type="project" value="InterPro"/>
</dbReference>
<dbReference type="RefSeq" id="WP_093260285.1">
    <property type="nucleotide sequence ID" value="NZ_FNOK01000001.1"/>
</dbReference>
<name>A0A1H2QZL6_9PSEU</name>
<evidence type="ECO:0000256" key="2">
    <source>
        <dbReference type="ARBA" id="ARBA00022679"/>
    </source>
</evidence>
<dbReference type="OrthoDB" id="9769523at2"/>
<dbReference type="InterPro" id="IPR016039">
    <property type="entry name" value="Thiolase-like"/>
</dbReference>
<feature type="domain" description="Hydroxymethylglutaryl-coenzyme A synthase N-terminal" evidence="3">
    <location>
        <begin position="70"/>
        <end position="169"/>
    </location>
</feature>
<sequence>MAHAGIDGLNAYCGFARLPVRELFEGRGLDTDRIGNLGLEHRSVLLPWEDPVTNAVNAAKPLVDALGDAAEDIELLVTSTESGVDFSKSIASYAHRYLGLSRRCRIMEVKQACYGATGMLQLAAGYLAGSANPQARALVVATDISPMDERAKYAEPTMGNGAVAVLLSADPRVLALDAGRNGLHSFETMDTARPAPDFDYVDADLSLLSYLECLSGSYADYRRLAPGADFATTFDHLVMHTPFPGMVKAAHRKLMREVAPGPPKAIEADFARRIAPSLVYPRTVGNLCSGSIYLALASLIDNASAEGTRVGLYSYGSGCASEFFSGVVQPGASRELAAAGIADRVRSRQEISFAEYEKLLPWARECLLPRQHLRTDLSTWDEYAEPSRAHGQVLVLTGIENYHRSYEWR</sequence>
<evidence type="ECO:0000259" key="4">
    <source>
        <dbReference type="Pfam" id="PF08540"/>
    </source>
</evidence>
<proteinExistence type="inferred from homology"/>
<dbReference type="STRING" id="418495.SAMN05216215_1001245"/>
<dbReference type="GO" id="GO:0006084">
    <property type="term" value="P:acetyl-CoA metabolic process"/>
    <property type="evidence" value="ECO:0007669"/>
    <property type="project" value="InterPro"/>
</dbReference>
<dbReference type="Pfam" id="PF01154">
    <property type="entry name" value="HMG_CoA_synt_N"/>
    <property type="match status" value="1"/>
</dbReference>
<dbReference type="Gene3D" id="3.40.47.10">
    <property type="match status" value="2"/>
</dbReference>
<evidence type="ECO:0000313" key="5">
    <source>
        <dbReference type="EMBL" id="SDW12597.1"/>
    </source>
</evidence>
<protein>
    <submittedName>
        <fullName evidence="5">Hydroxymethylglutaryl-CoA synthase</fullName>
    </submittedName>
</protein>
<evidence type="ECO:0000256" key="1">
    <source>
        <dbReference type="ARBA" id="ARBA00007061"/>
    </source>
</evidence>
<dbReference type="Proteomes" id="UP000199529">
    <property type="component" value="Unassembled WGS sequence"/>
</dbReference>
<feature type="domain" description="Hydroxymethylglutaryl-coenzyme A synthase C-terminal" evidence="4">
    <location>
        <begin position="269"/>
        <end position="361"/>
    </location>
</feature>
<evidence type="ECO:0000313" key="6">
    <source>
        <dbReference type="Proteomes" id="UP000199529"/>
    </source>
</evidence>
<comment type="similarity">
    <text evidence="1">Belongs to the thiolase-like superfamily. HMG-CoA synthase family.</text>
</comment>
<dbReference type="CDD" id="cd00827">
    <property type="entry name" value="init_cond_enzymes"/>
    <property type="match status" value="1"/>
</dbReference>
<dbReference type="InterPro" id="IPR013746">
    <property type="entry name" value="HMG_CoA_synt_C_dom"/>
</dbReference>
<dbReference type="PANTHER" id="PTHR43323:SF2">
    <property type="entry name" value="HYDROXYMETHYLGLUTARYL-COA SYNTHASE"/>
    <property type="match status" value="1"/>
</dbReference>